<accession>A0ABV5SXU2</accession>
<proteinExistence type="predicted"/>
<name>A0ABV5SXU2_9MICO</name>
<organism evidence="1 2">
    <name type="scientific">Microbacterium terregens</name>
    <dbReference type="NCBI Taxonomy" id="69363"/>
    <lineage>
        <taxon>Bacteria</taxon>
        <taxon>Bacillati</taxon>
        <taxon>Actinomycetota</taxon>
        <taxon>Actinomycetes</taxon>
        <taxon>Micrococcales</taxon>
        <taxon>Microbacteriaceae</taxon>
        <taxon>Microbacterium</taxon>
    </lineage>
</organism>
<dbReference type="EMBL" id="JBHMBE010000001">
    <property type="protein sequence ID" value="MFB9644972.1"/>
    <property type="molecule type" value="Genomic_DNA"/>
</dbReference>
<dbReference type="RefSeq" id="WP_344711792.1">
    <property type="nucleotide sequence ID" value="NZ_BAAAWH010000001.1"/>
</dbReference>
<sequence length="320" mass="34964">MNLSDDRVANGVNVAQARGRGILFHGDLLESGLSATSIHGLVARGGLVRLRRGAYARSDAAADADARHRLFVQACMALGDAERIASHWSAAAMHMLPLIGAWPSKLHVTDPAAAGGSSSAKVMRHRARSDVDTGVIDGVRTTSLSRTVVDMCRVLPFASAAAMVDEGLRRGLTIARLLEELDRARVRYGHRAAAKAIEFGDARAANAGESLSRARIHELGYAAPDLQVTFTDLRGRRSDVDFFWTGVRKIGEFDGIHKYTRGEYTKGLPPADVVVREKEREDALRPLVNSFDRWVWDDAISLGRFDRFLRDRGAPRAVGR</sequence>
<gene>
    <name evidence="1" type="ORF">ACFFPJ_04065</name>
</gene>
<evidence type="ECO:0008006" key="3">
    <source>
        <dbReference type="Google" id="ProtNLM"/>
    </source>
</evidence>
<reference evidence="1 2" key="1">
    <citation type="submission" date="2024-09" db="EMBL/GenBank/DDBJ databases">
        <authorList>
            <person name="Sun Q."/>
            <person name="Mori K."/>
        </authorList>
    </citation>
    <scope>NUCLEOTIDE SEQUENCE [LARGE SCALE GENOMIC DNA]</scope>
    <source>
        <strain evidence="1 2">JCM 1342</strain>
    </source>
</reference>
<evidence type="ECO:0000313" key="1">
    <source>
        <dbReference type="EMBL" id="MFB9644972.1"/>
    </source>
</evidence>
<dbReference type="Proteomes" id="UP001589611">
    <property type="component" value="Unassembled WGS sequence"/>
</dbReference>
<comment type="caution">
    <text evidence="1">The sequence shown here is derived from an EMBL/GenBank/DDBJ whole genome shotgun (WGS) entry which is preliminary data.</text>
</comment>
<keyword evidence="2" id="KW-1185">Reference proteome</keyword>
<evidence type="ECO:0000313" key="2">
    <source>
        <dbReference type="Proteomes" id="UP001589611"/>
    </source>
</evidence>
<protein>
    <recommendedName>
        <fullName evidence="3">Transcriptional regulator, AbiEi antitoxin, Type IV TA system</fullName>
    </recommendedName>
</protein>